<dbReference type="InterPro" id="IPR038412">
    <property type="entry name" value="Pepsin-I3_sf"/>
</dbReference>
<accession>A0A6V7TZ04</accession>
<comment type="similarity">
    <text evidence="2">Belongs to the protease inhibitor I33 family.</text>
</comment>
<evidence type="ECO:0000256" key="4">
    <source>
        <dbReference type="ARBA" id="ARBA00022729"/>
    </source>
</evidence>
<feature type="domain" description="Pepsin inhibitor-3-like repeated" evidence="8">
    <location>
        <begin position="29"/>
        <end position="90"/>
    </location>
</feature>
<evidence type="ECO:0000256" key="5">
    <source>
        <dbReference type="ARBA" id="ARBA00023157"/>
    </source>
</evidence>
<dbReference type="EMBL" id="CAJEWN010000023">
    <property type="protein sequence ID" value="CAD2139470.1"/>
    <property type="molecule type" value="Genomic_DNA"/>
</dbReference>
<keyword evidence="4 7" id="KW-0732">Signal</keyword>
<evidence type="ECO:0000256" key="1">
    <source>
        <dbReference type="ARBA" id="ARBA00004613"/>
    </source>
</evidence>
<dbReference type="AlphaFoldDB" id="A0A6V7TZ04"/>
<feature type="region of interest" description="Disordered" evidence="6">
    <location>
        <begin position="88"/>
        <end position="113"/>
    </location>
</feature>
<feature type="compositionally biased region" description="Polar residues" evidence="6">
    <location>
        <begin position="92"/>
        <end position="101"/>
    </location>
</feature>
<evidence type="ECO:0000256" key="2">
    <source>
        <dbReference type="ARBA" id="ARBA00008019"/>
    </source>
</evidence>
<dbReference type="Proteomes" id="UP000580250">
    <property type="component" value="Unassembled WGS sequence"/>
</dbReference>
<comment type="caution">
    <text evidence="9">The sequence shown here is derived from an EMBL/GenBank/DDBJ whole genome shotgun (WGS) entry which is preliminary data.</text>
</comment>
<keyword evidence="5" id="KW-1015">Disulfide bond</keyword>
<feature type="chain" id="PRO_5027661532" description="Pepsin inhibitor-3-like repeated domain-containing protein" evidence="7">
    <location>
        <begin position="27"/>
        <end position="224"/>
    </location>
</feature>
<evidence type="ECO:0000256" key="3">
    <source>
        <dbReference type="ARBA" id="ARBA00022525"/>
    </source>
</evidence>
<gene>
    <name evidence="9" type="ORF">MENT_LOCUS6153</name>
</gene>
<evidence type="ECO:0000256" key="6">
    <source>
        <dbReference type="SAM" id="MobiDB-lite"/>
    </source>
</evidence>
<sequence length="224" mass="24597">MIIGIRTSTTFFAFILLFIAIPLTFAEKQNRAKRFAAFGSLATIGGKVGCVVSQNKLFINGHFVKDLDVDEQSELKDYQASLDEFKTKQRQKQVSGATQQTKKPEPPKKPSFCSDKATTQYIFDGCSVQGDNIYIGDTFVRKLTADEQRELEQFDAKFSTYQKAATADFRKKVQSAFGEHFGSLFGGFIGGGGSEDEKENDNSGGSSLANLEAPKAPNLCTLII</sequence>
<comment type="subcellular location">
    <subcellularLocation>
        <location evidence="1">Secreted</location>
    </subcellularLocation>
</comment>
<evidence type="ECO:0000256" key="7">
    <source>
        <dbReference type="SAM" id="SignalP"/>
    </source>
</evidence>
<keyword evidence="3" id="KW-0964">Secreted</keyword>
<feature type="signal peptide" evidence="7">
    <location>
        <begin position="1"/>
        <end position="26"/>
    </location>
</feature>
<dbReference type="InterPro" id="IPR010480">
    <property type="entry name" value="Pepsin-I3"/>
</dbReference>
<organism evidence="9 10">
    <name type="scientific">Meloidogyne enterolobii</name>
    <name type="common">Root-knot nematode worm</name>
    <name type="synonym">Meloidogyne mayaguensis</name>
    <dbReference type="NCBI Taxonomy" id="390850"/>
    <lineage>
        <taxon>Eukaryota</taxon>
        <taxon>Metazoa</taxon>
        <taxon>Ecdysozoa</taxon>
        <taxon>Nematoda</taxon>
        <taxon>Chromadorea</taxon>
        <taxon>Rhabditida</taxon>
        <taxon>Tylenchina</taxon>
        <taxon>Tylenchomorpha</taxon>
        <taxon>Tylenchoidea</taxon>
        <taxon>Meloidogynidae</taxon>
        <taxon>Meloidogyninae</taxon>
        <taxon>Meloidogyne</taxon>
    </lineage>
</organism>
<reference evidence="9 10" key="1">
    <citation type="submission" date="2020-08" db="EMBL/GenBank/DDBJ databases">
        <authorList>
            <person name="Koutsovoulos G."/>
            <person name="Danchin GJ E."/>
        </authorList>
    </citation>
    <scope>NUCLEOTIDE SEQUENCE [LARGE SCALE GENOMIC DNA]</scope>
</reference>
<dbReference type="PANTHER" id="PTHR37969:SF4">
    <property type="entry name" value="PEPSIN INHIBITOR-3-LIKE REPEATED DOMAIN-CONTAINING PROTEIN"/>
    <property type="match status" value="1"/>
</dbReference>
<dbReference type="InterPro" id="IPR051901">
    <property type="entry name" value="Protease_Inhibitor_I33"/>
</dbReference>
<dbReference type="SUPFAM" id="SSF55149">
    <property type="entry name" value="Pepsin inhibitor-3"/>
    <property type="match status" value="1"/>
</dbReference>
<feature type="domain" description="Pepsin inhibitor-3-like repeated" evidence="8">
    <location>
        <begin position="106"/>
        <end position="178"/>
    </location>
</feature>
<evidence type="ECO:0000313" key="9">
    <source>
        <dbReference type="EMBL" id="CAD2139470.1"/>
    </source>
</evidence>
<dbReference type="OrthoDB" id="5828355at2759"/>
<name>A0A6V7TZ04_MELEN</name>
<evidence type="ECO:0000259" key="8">
    <source>
        <dbReference type="Pfam" id="PF06394"/>
    </source>
</evidence>
<dbReference type="Gene3D" id="3.30.1120.50">
    <property type="entry name" value="Pepsin inhibitor-3"/>
    <property type="match status" value="2"/>
</dbReference>
<dbReference type="PANTHER" id="PTHR37969">
    <property type="entry name" value="PROTEIN CBG07421-RELATED"/>
    <property type="match status" value="1"/>
</dbReference>
<proteinExistence type="inferred from homology"/>
<dbReference type="GO" id="GO:0005576">
    <property type="term" value="C:extracellular region"/>
    <property type="evidence" value="ECO:0007669"/>
    <property type="project" value="UniProtKB-SubCell"/>
</dbReference>
<evidence type="ECO:0000313" key="10">
    <source>
        <dbReference type="Proteomes" id="UP000580250"/>
    </source>
</evidence>
<protein>
    <recommendedName>
        <fullName evidence="8">Pepsin inhibitor-3-like repeated domain-containing protein</fullName>
    </recommendedName>
</protein>
<dbReference type="Pfam" id="PF06394">
    <property type="entry name" value="Pepsin-I3"/>
    <property type="match status" value="2"/>
</dbReference>